<dbReference type="SUPFAM" id="SSF53756">
    <property type="entry name" value="UDP-Glycosyltransferase/glycogen phosphorylase"/>
    <property type="match status" value="1"/>
</dbReference>
<comment type="function">
    <text evidence="10">Cell wall formation. Catalyzes the transfer of a GlcNAc subunit on undecaprenyl-pyrophosphoryl-MurNAc-pentapeptide (lipid intermediate I) to form undecaprenyl-pyrophosphoryl-MurNAc-(pentapeptide)GlcNAc (lipid intermediate II).</text>
</comment>
<dbReference type="Pfam" id="PF04101">
    <property type="entry name" value="Glyco_tran_28_C"/>
    <property type="match status" value="1"/>
</dbReference>
<keyword evidence="7 10" id="KW-0472">Membrane</keyword>
<keyword evidence="8 10" id="KW-0131">Cell cycle</keyword>
<keyword evidence="11" id="KW-1133">Transmembrane helix</keyword>
<dbReference type="AlphaFoldDB" id="A0A2M8ENI9"/>
<organism evidence="14 15">
    <name type="scientific">Candidatus Uhrbacteria bacterium CG_4_9_14_0_2_um_filter_41_50</name>
    <dbReference type="NCBI Taxonomy" id="1975031"/>
    <lineage>
        <taxon>Bacteria</taxon>
        <taxon>Candidatus Uhriibacteriota</taxon>
    </lineage>
</organism>
<evidence type="ECO:0000256" key="1">
    <source>
        <dbReference type="ARBA" id="ARBA00022475"/>
    </source>
</evidence>
<dbReference type="InterPro" id="IPR006009">
    <property type="entry name" value="GlcNAc_MurG"/>
</dbReference>
<evidence type="ECO:0000313" key="15">
    <source>
        <dbReference type="Proteomes" id="UP000230251"/>
    </source>
</evidence>
<feature type="binding site" evidence="10">
    <location>
        <position position="289"/>
    </location>
    <ligand>
        <name>UDP-N-acetyl-alpha-D-glucosamine</name>
        <dbReference type="ChEBI" id="CHEBI:57705"/>
    </ligand>
</feature>
<keyword evidence="5 10" id="KW-0133">Cell shape</keyword>
<dbReference type="Proteomes" id="UP000230251">
    <property type="component" value="Unassembled WGS sequence"/>
</dbReference>
<feature type="transmembrane region" description="Helical" evidence="11">
    <location>
        <begin position="97"/>
        <end position="116"/>
    </location>
</feature>
<evidence type="ECO:0000256" key="8">
    <source>
        <dbReference type="ARBA" id="ARBA00023306"/>
    </source>
</evidence>
<keyword evidence="1 10" id="KW-1003">Cell membrane</keyword>
<comment type="subcellular location">
    <subcellularLocation>
        <location evidence="10">Cell membrane</location>
        <topology evidence="10">Peripheral membrane protein</topology>
        <orientation evidence="10">Cytoplasmic side</orientation>
    </subcellularLocation>
</comment>
<accession>A0A2M8ENI9</accession>
<dbReference type="GO" id="GO:0071555">
    <property type="term" value="P:cell wall organization"/>
    <property type="evidence" value="ECO:0007669"/>
    <property type="project" value="UniProtKB-KW"/>
</dbReference>
<evidence type="ECO:0000256" key="5">
    <source>
        <dbReference type="ARBA" id="ARBA00022960"/>
    </source>
</evidence>
<comment type="similarity">
    <text evidence="10">Belongs to the glycosyltransferase 28 family. MurG subfamily.</text>
</comment>
<sequence length="355" mass="39148">MSKHILMTGGGTLGPVTPLLAIVRVWQKRDSNIQVSWIGTPGGAERALVESMHIPFETIYAPKFDRDRPWLWPFIPFFLIVSCIQAFAYLKMSRPDIVFTAGGYVSVPVVWIAWLLRIPSWVHQLDVKPGLANKIMAPFAKKISVTWSDSAESFSSKKTSVVGGVVRPVVLDGDKERARDLYQLDASKPTLLVIGGGTGAQSINDALAVIGPELIGKMNVIHLTGKDKMTDELQNIAENYVALEFLGEGIADVFALSDFVVSRAGMGTLIELVALKKPCIIIPLHNFDQLHNAKMLEDQSAAEVLWSINPQILKQSILNLSEDDILQKQLSRRLSLLFPTYGAEEIVTKASEMIK</sequence>
<dbReference type="GO" id="GO:0009252">
    <property type="term" value="P:peptidoglycan biosynthetic process"/>
    <property type="evidence" value="ECO:0007669"/>
    <property type="project" value="UniProtKB-UniRule"/>
</dbReference>
<comment type="caution">
    <text evidence="10">Lacks conserved residue(s) required for the propagation of feature annotation.</text>
</comment>
<evidence type="ECO:0000256" key="3">
    <source>
        <dbReference type="ARBA" id="ARBA00022676"/>
    </source>
</evidence>
<dbReference type="GO" id="GO:0005975">
    <property type="term" value="P:carbohydrate metabolic process"/>
    <property type="evidence" value="ECO:0007669"/>
    <property type="project" value="InterPro"/>
</dbReference>
<evidence type="ECO:0000256" key="10">
    <source>
        <dbReference type="HAMAP-Rule" id="MF_00033"/>
    </source>
</evidence>
<feature type="binding site" evidence="10">
    <location>
        <position position="167"/>
    </location>
    <ligand>
        <name>UDP-N-acetyl-alpha-D-glucosamine</name>
        <dbReference type="ChEBI" id="CHEBI:57705"/>
    </ligand>
</feature>
<dbReference type="EMBL" id="PFSI01000050">
    <property type="protein sequence ID" value="PJC24305.1"/>
    <property type="molecule type" value="Genomic_DNA"/>
</dbReference>
<keyword evidence="3 10" id="KW-0328">Glycosyltransferase</keyword>
<feature type="domain" description="Glycosyltransferase family 28 N-terminal" evidence="12">
    <location>
        <begin position="5"/>
        <end position="143"/>
    </location>
</feature>
<dbReference type="InterPro" id="IPR007235">
    <property type="entry name" value="Glyco_trans_28_C"/>
</dbReference>
<proteinExistence type="inferred from homology"/>
<comment type="catalytic activity">
    <reaction evidence="10">
        <text>di-trans,octa-cis-undecaprenyl diphospho-N-acetyl-alpha-D-muramoyl-L-alanyl-D-glutamyl-meso-2,6-diaminopimeloyl-D-alanyl-D-alanine + UDP-N-acetyl-alpha-D-glucosamine = di-trans,octa-cis-undecaprenyl diphospho-[N-acetyl-alpha-D-glucosaminyl-(1-&gt;4)]-N-acetyl-alpha-D-muramoyl-L-alanyl-D-glutamyl-meso-2,6-diaminopimeloyl-D-alanyl-D-alanine + UDP + H(+)</text>
        <dbReference type="Rhea" id="RHEA:31227"/>
        <dbReference type="ChEBI" id="CHEBI:15378"/>
        <dbReference type="ChEBI" id="CHEBI:57705"/>
        <dbReference type="ChEBI" id="CHEBI:58223"/>
        <dbReference type="ChEBI" id="CHEBI:61387"/>
        <dbReference type="ChEBI" id="CHEBI:61388"/>
        <dbReference type="EC" id="2.4.1.227"/>
    </reaction>
</comment>
<evidence type="ECO:0000313" key="14">
    <source>
        <dbReference type="EMBL" id="PJC24305.1"/>
    </source>
</evidence>
<evidence type="ECO:0000256" key="11">
    <source>
        <dbReference type="SAM" id="Phobius"/>
    </source>
</evidence>
<dbReference type="CDD" id="cd03785">
    <property type="entry name" value="GT28_MurG"/>
    <property type="match status" value="1"/>
</dbReference>
<evidence type="ECO:0000259" key="13">
    <source>
        <dbReference type="Pfam" id="PF04101"/>
    </source>
</evidence>
<keyword evidence="9 10" id="KW-0961">Cell wall biogenesis/degradation</keyword>
<evidence type="ECO:0000256" key="2">
    <source>
        <dbReference type="ARBA" id="ARBA00022618"/>
    </source>
</evidence>
<dbReference type="GO" id="GO:0008360">
    <property type="term" value="P:regulation of cell shape"/>
    <property type="evidence" value="ECO:0007669"/>
    <property type="project" value="UniProtKB-KW"/>
</dbReference>
<dbReference type="PANTHER" id="PTHR21015">
    <property type="entry name" value="UDP-N-ACETYLGLUCOSAMINE--N-ACETYLMURAMYL-(PENTAPEPTIDE) PYROPHOSPHORYL-UNDECAPRENOL N-ACETYLGLUCOSAMINE TRANSFERASE 1"/>
    <property type="match status" value="1"/>
</dbReference>
<keyword evidence="6 10" id="KW-0573">Peptidoglycan synthesis</keyword>
<keyword evidence="11" id="KW-0812">Transmembrane</keyword>
<evidence type="ECO:0000259" key="12">
    <source>
        <dbReference type="Pfam" id="PF03033"/>
    </source>
</evidence>
<keyword evidence="2 10" id="KW-0132">Cell division</keyword>
<evidence type="ECO:0000256" key="7">
    <source>
        <dbReference type="ARBA" id="ARBA00023136"/>
    </source>
</evidence>
<gene>
    <name evidence="10" type="primary">murG</name>
    <name evidence="14" type="ORF">CO057_03200</name>
</gene>
<dbReference type="PANTHER" id="PTHR21015:SF27">
    <property type="entry name" value="UDP-N-ACETYLGLUCOSAMINE--N-ACETYLMURAMYL-(PENTAPEPTIDE) PYROPHOSPHORYL-UNDECAPRENOL N-ACETYLGLUCOSAMINE TRANSFERASE"/>
    <property type="match status" value="1"/>
</dbReference>
<comment type="caution">
    <text evidence="14">The sequence shown here is derived from an EMBL/GenBank/DDBJ whole genome shotgun (WGS) entry which is preliminary data.</text>
</comment>
<dbReference type="Gene3D" id="3.40.50.2000">
    <property type="entry name" value="Glycogen Phosphorylase B"/>
    <property type="match status" value="2"/>
</dbReference>
<dbReference type="GO" id="GO:0005886">
    <property type="term" value="C:plasma membrane"/>
    <property type="evidence" value="ECO:0007669"/>
    <property type="project" value="UniProtKB-SubCell"/>
</dbReference>
<evidence type="ECO:0000256" key="9">
    <source>
        <dbReference type="ARBA" id="ARBA00023316"/>
    </source>
</evidence>
<reference evidence="15" key="1">
    <citation type="submission" date="2017-09" db="EMBL/GenBank/DDBJ databases">
        <title>Depth-based differentiation of microbial function through sediment-hosted aquifers and enrichment of novel symbionts in the deep terrestrial subsurface.</title>
        <authorList>
            <person name="Probst A.J."/>
            <person name="Ladd B."/>
            <person name="Jarett J.K."/>
            <person name="Geller-Mcgrath D.E."/>
            <person name="Sieber C.M.K."/>
            <person name="Emerson J.B."/>
            <person name="Anantharaman K."/>
            <person name="Thomas B.C."/>
            <person name="Malmstrom R."/>
            <person name="Stieglmeier M."/>
            <person name="Klingl A."/>
            <person name="Woyke T."/>
            <person name="Ryan C.M."/>
            <person name="Banfield J.F."/>
        </authorList>
    </citation>
    <scope>NUCLEOTIDE SEQUENCE [LARGE SCALE GENOMIC DNA]</scope>
</reference>
<dbReference type="GO" id="GO:0051301">
    <property type="term" value="P:cell division"/>
    <property type="evidence" value="ECO:0007669"/>
    <property type="project" value="UniProtKB-KW"/>
</dbReference>
<comment type="pathway">
    <text evidence="10">Cell wall biogenesis; peptidoglycan biosynthesis.</text>
</comment>
<dbReference type="EC" id="2.4.1.227" evidence="10"/>
<dbReference type="HAMAP" id="MF_00033">
    <property type="entry name" value="MurG"/>
    <property type="match status" value="1"/>
</dbReference>
<feature type="transmembrane region" description="Helical" evidence="11">
    <location>
        <begin position="70"/>
        <end position="90"/>
    </location>
</feature>
<dbReference type="InterPro" id="IPR004276">
    <property type="entry name" value="GlycoTrans_28_N"/>
</dbReference>
<protein>
    <recommendedName>
        <fullName evidence="10">UDP-N-acetylglucosamine--N-acetylmuramyl-(pentapeptide) pyrophosphoryl-undecaprenol N-acetylglucosamine transferase</fullName>
        <ecNumber evidence="10">2.4.1.227</ecNumber>
    </recommendedName>
    <alternativeName>
        <fullName evidence="10">Undecaprenyl-PP-MurNAc-pentapeptide-UDPGlcNAc GlcNAc transferase</fullName>
    </alternativeName>
</protein>
<dbReference type="GO" id="GO:0050511">
    <property type="term" value="F:undecaprenyldiphospho-muramoylpentapeptide beta-N-acetylglucosaminyltransferase activity"/>
    <property type="evidence" value="ECO:0007669"/>
    <property type="project" value="UniProtKB-UniRule"/>
</dbReference>
<dbReference type="UniPathway" id="UPA00219"/>
<evidence type="ECO:0000256" key="4">
    <source>
        <dbReference type="ARBA" id="ARBA00022679"/>
    </source>
</evidence>
<evidence type="ECO:0000256" key="6">
    <source>
        <dbReference type="ARBA" id="ARBA00022984"/>
    </source>
</evidence>
<dbReference type="Pfam" id="PF03033">
    <property type="entry name" value="Glyco_transf_28"/>
    <property type="match status" value="1"/>
</dbReference>
<dbReference type="GO" id="GO:0051991">
    <property type="term" value="F:UDP-N-acetyl-D-glucosamine:N-acetylmuramoyl-L-alanyl-D-glutamyl-meso-2,6-diaminopimelyl-D-alanyl-D-alanine-diphosphoundecaprenol 4-beta-N-acetylglucosaminlytransferase activity"/>
    <property type="evidence" value="ECO:0007669"/>
    <property type="project" value="RHEA"/>
</dbReference>
<name>A0A2M8ENI9_9BACT</name>
<feature type="domain" description="Glycosyl transferase family 28 C-terminal" evidence="13">
    <location>
        <begin position="190"/>
        <end position="324"/>
    </location>
</feature>
<keyword evidence="4 10" id="KW-0808">Transferase</keyword>